<evidence type="ECO:0000256" key="1">
    <source>
        <dbReference type="SAM" id="Phobius"/>
    </source>
</evidence>
<keyword evidence="1" id="KW-0812">Transmembrane</keyword>
<dbReference type="EMBL" id="LVJH01000017">
    <property type="protein sequence ID" value="OAB42825.1"/>
    <property type="molecule type" value="Genomic_DNA"/>
</dbReference>
<dbReference type="Proteomes" id="UP000076967">
    <property type="component" value="Unassembled WGS sequence"/>
</dbReference>
<dbReference type="RefSeq" id="WP_068532194.1">
    <property type="nucleotide sequence ID" value="NZ_LVJH01000017.1"/>
</dbReference>
<reference evidence="2 3" key="1">
    <citation type="submission" date="2016-03" db="EMBL/GenBank/DDBJ databases">
        <title>Draft genome sequence of Paenibacillus glacialis DSM 22343.</title>
        <authorList>
            <person name="Shin S.-K."/>
            <person name="Yi H."/>
        </authorList>
    </citation>
    <scope>NUCLEOTIDE SEQUENCE [LARGE SCALE GENOMIC DNA]</scope>
    <source>
        <strain evidence="2 3">DSM 22343</strain>
    </source>
</reference>
<dbReference type="OrthoDB" id="2664728at2"/>
<protein>
    <recommendedName>
        <fullName evidence="4">DUF3953 domain-containing protein</fullName>
    </recommendedName>
</protein>
<dbReference type="InterPro" id="IPR025018">
    <property type="entry name" value="DUF3953"/>
</dbReference>
<organism evidence="2 3">
    <name type="scientific">Paenibacillus glacialis</name>
    <dbReference type="NCBI Taxonomy" id="494026"/>
    <lineage>
        <taxon>Bacteria</taxon>
        <taxon>Bacillati</taxon>
        <taxon>Bacillota</taxon>
        <taxon>Bacilli</taxon>
        <taxon>Bacillales</taxon>
        <taxon>Paenibacillaceae</taxon>
        <taxon>Paenibacillus</taxon>
    </lineage>
</organism>
<dbReference type="AlphaFoldDB" id="A0A168L2X6"/>
<feature type="transmembrane region" description="Helical" evidence="1">
    <location>
        <begin position="7"/>
        <end position="28"/>
    </location>
</feature>
<feature type="transmembrane region" description="Helical" evidence="1">
    <location>
        <begin position="65"/>
        <end position="83"/>
    </location>
</feature>
<keyword evidence="1" id="KW-1133">Transmembrane helix</keyword>
<dbReference type="Pfam" id="PF13129">
    <property type="entry name" value="DUF3953"/>
    <property type="match status" value="1"/>
</dbReference>
<keyword evidence="3" id="KW-1185">Reference proteome</keyword>
<proteinExistence type="predicted"/>
<sequence length="85" mass="9735">MLRKLNAFRIISILFAIITIFFACSILINPDSTLISANYTQLFMGCTLLFSSLSDFKENRKRMAILNLLISIFVLSVFAWVLMVH</sequence>
<feature type="transmembrane region" description="Helical" evidence="1">
    <location>
        <begin position="34"/>
        <end position="53"/>
    </location>
</feature>
<accession>A0A168L2X6</accession>
<name>A0A168L2X6_9BACL</name>
<evidence type="ECO:0000313" key="2">
    <source>
        <dbReference type="EMBL" id="OAB42825.1"/>
    </source>
</evidence>
<evidence type="ECO:0008006" key="4">
    <source>
        <dbReference type="Google" id="ProtNLM"/>
    </source>
</evidence>
<keyword evidence="1" id="KW-0472">Membrane</keyword>
<comment type="caution">
    <text evidence="2">The sequence shown here is derived from an EMBL/GenBank/DDBJ whole genome shotgun (WGS) entry which is preliminary data.</text>
</comment>
<dbReference type="PROSITE" id="PS51257">
    <property type="entry name" value="PROKAR_LIPOPROTEIN"/>
    <property type="match status" value="1"/>
</dbReference>
<evidence type="ECO:0000313" key="3">
    <source>
        <dbReference type="Proteomes" id="UP000076967"/>
    </source>
</evidence>
<gene>
    <name evidence="2" type="ORF">PGLA_10185</name>
</gene>